<feature type="chain" id="PRO_5021414529" evidence="1">
    <location>
        <begin position="24"/>
        <end position="206"/>
    </location>
</feature>
<evidence type="ECO:0000259" key="2">
    <source>
        <dbReference type="Pfam" id="PF13568"/>
    </source>
</evidence>
<feature type="signal peptide" evidence="1">
    <location>
        <begin position="1"/>
        <end position="23"/>
    </location>
</feature>
<protein>
    <submittedName>
        <fullName evidence="3">PorT family protein</fullName>
    </submittedName>
</protein>
<dbReference type="OrthoDB" id="838174at2"/>
<dbReference type="InterPro" id="IPR011250">
    <property type="entry name" value="OMP/PagP_B-barrel"/>
</dbReference>
<comment type="caution">
    <text evidence="3">The sequence shown here is derived from an EMBL/GenBank/DDBJ whole genome shotgun (WGS) entry which is preliminary data.</text>
</comment>
<evidence type="ECO:0000313" key="3">
    <source>
        <dbReference type="EMBL" id="TGE14835.1"/>
    </source>
</evidence>
<gene>
    <name evidence="3" type="ORF">E5J99_14510</name>
</gene>
<organism evidence="3 4">
    <name type="scientific">Hymenobacter elongatus</name>
    <dbReference type="NCBI Taxonomy" id="877208"/>
    <lineage>
        <taxon>Bacteria</taxon>
        <taxon>Pseudomonadati</taxon>
        <taxon>Bacteroidota</taxon>
        <taxon>Cytophagia</taxon>
        <taxon>Cytophagales</taxon>
        <taxon>Hymenobacteraceae</taxon>
        <taxon>Hymenobacter</taxon>
    </lineage>
</organism>
<feature type="domain" description="Outer membrane protein beta-barrel" evidence="2">
    <location>
        <begin position="21"/>
        <end position="176"/>
    </location>
</feature>
<keyword evidence="4" id="KW-1185">Reference proteome</keyword>
<proteinExistence type="predicted"/>
<dbReference type="AlphaFoldDB" id="A0A4Z0PIT8"/>
<dbReference type="RefSeq" id="WP_135498535.1">
    <property type="nucleotide sequence ID" value="NZ_SRLD01000029.1"/>
</dbReference>
<dbReference type="Pfam" id="PF13568">
    <property type="entry name" value="OMP_b-brl_2"/>
    <property type="match status" value="1"/>
</dbReference>
<keyword evidence="1" id="KW-0732">Signal</keyword>
<dbReference type="EMBL" id="SRLD01000029">
    <property type="protein sequence ID" value="TGE14835.1"/>
    <property type="molecule type" value="Genomic_DNA"/>
</dbReference>
<reference evidence="3 4" key="1">
    <citation type="submission" date="2019-04" db="EMBL/GenBank/DDBJ databases">
        <authorList>
            <person name="Feng G."/>
            <person name="Zhang J."/>
            <person name="Zhu H."/>
        </authorList>
    </citation>
    <scope>NUCLEOTIDE SEQUENCE [LARGE SCALE GENOMIC DNA]</scope>
    <source>
        <strain evidence="3 4">JCM 17223</strain>
    </source>
</reference>
<dbReference type="SUPFAM" id="SSF56925">
    <property type="entry name" value="OMPA-like"/>
    <property type="match status" value="1"/>
</dbReference>
<dbReference type="Proteomes" id="UP000297739">
    <property type="component" value="Unassembled WGS sequence"/>
</dbReference>
<dbReference type="InterPro" id="IPR025665">
    <property type="entry name" value="Beta-barrel_OMP_2"/>
</dbReference>
<accession>A0A4Z0PIT8</accession>
<evidence type="ECO:0000256" key="1">
    <source>
        <dbReference type="SAM" id="SignalP"/>
    </source>
</evidence>
<name>A0A4Z0PIT8_9BACT</name>
<sequence>MKKTTVLLSILAAVGLMTTTAQAQVRFGVKGGVNLSNYNGLTDAEKTDSENLVNFNGGVMMNAPITDDGFFSIQPELLYSGKGIKFKGAGYEAEDRMHYLDLPILGKINADGFIFEAGPQLGYMVSRKGTLTAGGVTAEDSDFSGVNRFDLGYVAGVGYELDNGLGLGIRYNGGLLKVEKEVAGQEQSNAKNSVIQFQVGYLFGGK</sequence>
<evidence type="ECO:0000313" key="4">
    <source>
        <dbReference type="Proteomes" id="UP000297739"/>
    </source>
</evidence>